<protein>
    <submittedName>
        <fullName evidence="2">Uncharacterized protein</fullName>
    </submittedName>
</protein>
<name>A0ABD2XG93_9HYME</name>
<reference evidence="2 3" key="1">
    <citation type="journal article" date="2024" name="bioRxiv">
        <title>A reference genome for Trichogramma kaykai: A tiny desert-dwelling parasitoid wasp with competing sex-ratio distorters.</title>
        <authorList>
            <person name="Culotta J."/>
            <person name="Lindsey A.R."/>
        </authorList>
    </citation>
    <scope>NUCLEOTIDE SEQUENCE [LARGE SCALE GENOMIC DNA]</scope>
    <source>
        <strain evidence="2 3">KSX58</strain>
    </source>
</reference>
<dbReference type="EMBL" id="JBJJXI010000026">
    <property type="protein sequence ID" value="KAL3404310.1"/>
    <property type="molecule type" value="Genomic_DNA"/>
</dbReference>
<evidence type="ECO:0000256" key="1">
    <source>
        <dbReference type="SAM" id="MobiDB-lite"/>
    </source>
</evidence>
<feature type="compositionally biased region" description="Low complexity" evidence="1">
    <location>
        <begin position="32"/>
        <end position="47"/>
    </location>
</feature>
<feature type="compositionally biased region" description="Polar residues" evidence="1">
    <location>
        <begin position="48"/>
        <end position="65"/>
    </location>
</feature>
<dbReference type="AlphaFoldDB" id="A0ABD2XG93"/>
<comment type="caution">
    <text evidence="2">The sequence shown here is derived from an EMBL/GenBank/DDBJ whole genome shotgun (WGS) entry which is preliminary data.</text>
</comment>
<feature type="region of interest" description="Disordered" evidence="1">
    <location>
        <begin position="28"/>
        <end position="65"/>
    </location>
</feature>
<organism evidence="2 3">
    <name type="scientific">Trichogramma kaykai</name>
    <dbReference type="NCBI Taxonomy" id="54128"/>
    <lineage>
        <taxon>Eukaryota</taxon>
        <taxon>Metazoa</taxon>
        <taxon>Ecdysozoa</taxon>
        <taxon>Arthropoda</taxon>
        <taxon>Hexapoda</taxon>
        <taxon>Insecta</taxon>
        <taxon>Pterygota</taxon>
        <taxon>Neoptera</taxon>
        <taxon>Endopterygota</taxon>
        <taxon>Hymenoptera</taxon>
        <taxon>Apocrita</taxon>
        <taxon>Proctotrupomorpha</taxon>
        <taxon>Chalcidoidea</taxon>
        <taxon>Trichogrammatidae</taxon>
        <taxon>Trichogramma</taxon>
    </lineage>
</organism>
<evidence type="ECO:0000313" key="2">
    <source>
        <dbReference type="EMBL" id="KAL3404310.1"/>
    </source>
</evidence>
<dbReference type="Proteomes" id="UP001627154">
    <property type="component" value="Unassembled WGS sequence"/>
</dbReference>
<evidence type="ECO:0000313" key="3">
    <source>
        <dbReference type="Proteomes" id="UP001627154"/>
    </source>
</evidence>
<proteinExistence type="predicted"/>
<sequence>MGDQRDRLSSGMFSSSFVYKIVVGGVDRSRHSNSSSRRSSRCSTSTTLNASTESMSSDAETGSVL</sequence>
<accession>A0ABD2XG93</accession>
<keyword evidence="3" id="KW-1185">Reference proteome</keyword>
<gene>
    <name evidence="2" type="ORF">TKK_003269</name>
</gene>